<dbReference type="EMBL" id="QXGA01000567">
    <property type="protein sequence ID" value="KAE9144073.1"/>
    <property type="molecule type" value="Genomic_DNA"/>
</dbReference>
<dbReference type="EMBL" id="QXGE01001949">
    <property type="protein sequence ID" value="KAE9286516.1"/>
    <property type="molecule type" value="Genomic_DNA"/>
</dbReference>
<proteinExistence type="predicted"/>
<evidence type="ECO:0000313" key="4">
    <source>
        <dbReference type="EMBL" id="KAE9008319.1"/>
    </source>
</evidence>
<evidence type="ECO:0000313" key="13">
    <source>
        <dbReference type="Proteomes" id="UP000433483"/>
    </source>
</evidence>
<dbReference type="Proteomes" id="UP000437068">
    <property type="component" value="Unassembled WGS sequence"/>
</dbReference>
<dbReference type="Proteomes" id="UP000460718">
    <property type="component" value="Unassembled WGS sequence"/>
</dbReference>
<evidence type="ECO:0000313" key="19">
    <source>
        <dbReference type="Proteomes" id="UP000476176"/>
    </source>
</evidence>
<evidence type="ECO:0000313" key="9">
    <source>
        <dbReference type="EMBL" id="KAE9209481.1"/>
    </source>
</evidence>
<dbReference type="EMBL" id="QXGB01000624">
    <property type="protein sequence ID" value="KAE9208832.1"/>
    <property type="molecule type" value="Genomic_DNA"/>
</dbReference>
<dbReference type="EMBL" id="QXFX01000618">
    <property type="protein sequence ID" value="KAE9109319.1"/>
    <property type="molecule type" value="Genomic_DNA"/>
</dbReference>
<evidence type="ECO:0000313" key="6">
    <source>
        <dbReference type="EMBL" id="KAE9111153.1"/>
    </source>
</evidence>
<sequence length="237" mass="25340">MPLSVSRRALLVLVALGVVRVHGDVSFPGVEFNAAVGEPAHASSYYAYAPNALYDTVFVPGNANDGFPDETSWWSAGDDAGESVFWQVNMSALVPTLSRLVVRWHGFLSPRSYRIRVSYDGVEFTSIVAVSNLSNAYDRVDNHTEGLAAVTSKFRYVRVAIGEPNVCSDEESCTDDGVSSVSSSTNERVIYGIREMEVWAKGSRSGTGASRLAGVGISSLLVGALLSMLLVAGHSVL</sequence>
<evidence type="ECO:0000313" key="14">
    <source>
        <dbReference type="Proteomes" id="UP000437068"/>
    </source>
</evidence>
<dbReference type="Proteomes" id="UP000488956">
    <property type="component" value="Unassembled WGS sequence"/>
</dbReference>
<dbReference type="InterPro" id="IPR008979">
    <property type="entry name" value="Galactose-bd-like_sf"/>
</dbReference>
<evidence type="ECO:0000313" key="3">
    <source>
        <dbReference type="EMBL" id="KAE8937193.1"/>
    </source>
</evidence>
<dbReference type="Proteomes" id="UP000441208">
    <property type="component" value="Unassembled WGS sequence"/>
</dbReference>
<feature type="transmembrane region" description="Helical" evidence="1">
    <location>
        <begin position="212"/>
        <end position="232"/>
    </location>
</feature>
<dbReference type="EMBL" id="QXFW01000573">
    <property type="protein sequence ID" value="KAE9008319.1"/>
    <property type="molecule type" value="Genomic_DNA"/>
</dbReference>
<comment type="caution">
    <text evidence="11">The sequence shown here is derived from an EMBL/GenBank/DDBJ whole genome shotgun (WGS) entry which is preliminary data.</text>
</comment>
<evidence type="ECO:0000256" key="2">
    <source>
        <dbReference type="SAM" id="SignalP"/>
    </source>
</evidence>
<evidence type="ECO:0000313" key="16">
    <source>
        <dbReference type="Proteomes" id="UP000440732"/>
    </source>
</evidence>
<keyword evidence="1" id="KW-0812">Transmembrane</keyword>
<name>A0A6A4C946_9STRA</name>
<keyword evidence="1" id="KW-0472">Membrane</keyword>
<organism evidence="11 14">
    <name type="scientific">Phytophthora fragariae</name>
    <dbReference type="NCBI Taxonomy" id="53985"/>
    <lineage>
        <taxon>Eukaryota</taxon>
        <taxon>Sar</taxon>
        <taxon>Stramenopiles</taxon>
        <taxon>Oomycota</taxon>
        <taxon>Peronosporomycetes</taxon>
        <taxon>Peronosporales</taxon>
        <taxon>Peronosporaceae</taxon>
        <taxon>Phytophthora</taxon>
    </lineage>
</organism>
<gene>
    <name evidence="11" type="ORF">PF001_g21407</name>
    <name evidence="10" type="ORF">PF002_g13550</name>
    <name evidence="9" type="ORF">PF004_g16452</name>
    <name evidence="8" type="ORF">PF005_g12057</name>
    <name evidence="7" type="ORF">PF006_g10949</name>
    <name evidence="6" type="ORF">PF007_g11584</name>
    <name evidence="3" type="ORF">PF009_g12900</name>
    <name evidence="5" type="ORF">PF010_g11588</name>
    <name evidence="4" type="ORF">PF011_g10754</name>
</gene>
<protein>
    <recommendedName>
        <fullName evidence="21">F5/8 type C domain-containing protein</fullName>
    </recommendedName>
</protein>
<dbReference type="EMBL" id="QXGC01001167">
    <property type="protein sequence ID" value="KAE9209481.1"/>
    <property type="molecule type" value="Genomic_DNA"/>
</dbReference>
<keyword evidence="13" id="KW-1185">Reference proteome</keyword>
<evidence type="ECO:0000313" key="20">
    <source>
        <dbReference type="Proteomes" id="UP000488956"/>
    </source>
</evidence>
<dbReference type="AlphaFoldDB" id="A0A6A4C946"/>
<feature type="chain" id="PRO_5036167216" description="F5/8 type C domain-containing protein" evidence="2">
    <location>
        <begin position="24"/>
        <end position="237"/>
    </location>
</feature>
<dbReference type="OrthoDB" id="63841at2759"/>
<keyword evidence="2" id="KW-0732">Signal</keyword>
<dbReference type="Gene3D" id="2.60.120.260">
    <property type="entry name" value="Galactose-binding domain-like"/>
    <property type="match status" value="1"/>
</dbReference>
<reference evidence="12 13" key="1">
    <citation type="submission" date="2018-08" db="EMBL/GenBank/DDBJ databases">
        <title>Genomic investigation of the strawberry pathogen Phytophthora fragariae indicates pathogenicity is determined by transcriptional variation in three key races.</title>
        <authorList>
            <person name="Adams T.M."/>
            <person name="Armitage A.D."/>
            <person name="Sobczyk M.K."/>
            <person name="Bates H.J."/>
            <person name="Dunwell J.M."/>
            <person name="Nellist C.F."/>
            <person name="Harrison R.J."/>
        </authorList>
    </citation>
    <scope>NUCLEOTIDE SEQUENCE [LARGE SCALE GENOMIC DNA]</scope>
    <source>
        <strain evidence="11 14">A4</strain>
        <strain evidence="10 15">BC-1</strain>
        <strain evidence="9 19">BC-23</strain>
        <strain evidence="8 13">NOV-27</strain>
        <strain evidence="7 16">NOV-5</strain>
        <strain evidence="6 17">NOV-71</strain>
        <strain evidence="3 12">NOV-9</strain>
        <strain evidence="5 20">ONT-3</strain>
        <strain evidence="4 18">SCRP245</strain>
    </source>
</reference>
<evidence type="ECO:0008006" key="21">
    <source>
        <dbReference type="Google" id="ProtNLM"/>
    </source>
</evidence>
<dbReference type="Proteomes" id="UP000476176">
    <property type="component" value="Unassembled WGS sequence"/>
</dbReference>
<dbReference type="SUPFAM" id="SSF49785">
    <property type="entry name" value="Galactose-binding domain-like"/>
    <property type="match status" value="1"/>
</dbReference>
<evidence type="ECO:0000313" key="8">
    <source>
        <dbReference type="EMBL" id="KAE9208832.1"/>
    </source>
</evidence>
<evidence type="ECO:0000313" key="5">
    <source>
        <dbReference type="EMBL" id="KAE9109319.1"/>
    </source>
</evidence>
<evidence type="ECO:0000313" key="7">
    <source>
        <dbReference type="EMBL" id="KAE9144073.1"/>
    </source>
</evidence>
<dbReference type="EMBL" id="QXFZ01000586">
    <property type="protein sequence ID" value="KAE9111153.1"/>
    <property type="molecule type" value="Genomic_DNA"/>
</dbReference>
<evidence type="ECO:0000313" key="10">
    <source>
        <dbReference type="EMBL" id="KAE9228411.1"/>
    </source>
</evidence>
<dbReference type="EMBL" id="QXGD01000689">
    <property type="protein sequence ID" value="KAE9228411.1"/>
    <property type="molecule type" value="Genomic_DNA"/>
</dbReference>
<evidence type="ECO:0000313" key="12">
    <source>
        <dbReference type="Proteomes" id="UP000429523"/>
    </source>
</evidence>
<evidence type="ECO:0000313" key="11">
    <source>
        <dbReference type="EMBL" id="KAE9286516.1"/>
    </source>
</evidence>
<evidence type="ECO:0000313" key="18">
    <source>
        <dbReference type="Proteomes" id="UP000460718"/>
    </source>
</evidence>
<evidence type="ECO:0000313" key="17">
    <source>
        <dbReference type="Proteomes" id="UP000441208"/>
    </source>
</evidence>
<keyword evidence="1" id="KW-1133">Transmembrane helix</keyword>
<dbReference type="Proteomes" id="UP000429523">
    <property type="component" value="Unassembled WGS sequence"/>
</dbReference>
<evidence type="ECO:0000313" key="15">
    <source>
        <dbReference type="Proteomes" id="UP000440367"/>
    </source>
</evidence>
<dbReference type="Proteomes" id="UP000440367">
    <property type="component" value="Unassembled WGS sequence"/>
</dbReference>
<dbReference type="Proteomes" id="UP000433483">
    <property type="component" value="Unassembled WGS sequence"/>
</dbReference>
<evidence type="ECO:0000256" key="1">
    <source>
        <dbReference type="SAM" id="Phobius"/>
    </source>
</evidence>
<dbReference type="EMBL" id="QXGF01000655">
    <property type="protein sequence ID" value="KAE8937193.1"/>
    <property type="molecule type" value="Genomic_DNA"/>
</dbReference>
<accession>A0A6A4C946</accession>
<dbReference type="Proteomes" id="UP000440732">
    <property type="component" value="Unassembled WGS sequence"/>
</dbReference>
<feature type="signal peptide" evidence="2">
    <location>
        <begin position="1"/>
        <end position="23"/>
    </location>
</feature>